<evidence type="ECO:0000256" key="5">
    <source>
        <dbReference type="SAM" id="Phobius"/>
    </source>
</evidence>
<evidence type="ECO:0000313" key="7">
    <source>
        <dbReference type="EMBL" id="OJX58837.1"/>
    </source>
</evidence>
<name>A0A1M3L1L4_9BACT</name>
<dbReference type="STRING" id="1895771.BGO89_03495"/>
<dbReference type="Pfam" id="PF01957">
    <property type="entry name" value="NfeD"/>
    <property type="match status" value="1"/>
</dbReference>
<evidence type="ECO:0000313" key="8">
    <source>
        <dbReference type="Proteomes" id="UP000184233"/>
    </source>
</evidence>
<gene>
    <name evidence="7" type="ORF">BGO89_03495</name>
</gene>
<dbReference type="PANTHER" id="PTHR33507:SF3">
    <property type="entry name" value="INNER MEMBRANE PROTEIN YBBJ"/>
    <property type="match status" value="1"/>
</dbReference>
<dbReference type="Gene3D" id="2.40.50.140">
    <property type="entry name" value="Nucleic acid-binding proteins"/>
    <property type="match status" value="1"/>
</dbReference>
<feature type="transmembrane region" description="Helical" evidence="5">
    <location>
        <begin position="45"/>
        <end position="68"/>
    </location>
</feature>
<evidence type="ECO:0000256" key="2">
    <source>
        <dbReference type="ARBA" id="ARBA00022692"/>
    </source>
</evidence>
<proteinExistence type="predicted"/>
<sequence length="144" mass="15295">MTPVQLWLVAAIVLFILEVITPGFVLANFGVAALAAGVVAWAGGGEIAQVMTFCIVCLLSFVTIRPFLQKTIFREGRRARTGTDALIGRMAKVSEDIPSAPDTGRVLIDGDDWRAMSLNGGAIHAGAVVRIVRVDSTTVIVSEQ</sequence>
<comment type="subcellular location">
    <subcellularLocation>
        <location evidence="1">Membrane</location>
        <topology evidence="1">Multi-pass membrane protein</topology>
    </subcellularLocation>
</comment>
<dbReference type="InterPro" id="IPR012340">
    <property type="entry name" value="NA-bd_OB-fold"/>
</dbReference>
<feature type="domain" description="NfeD-like C-terminal" evidence="6">
    <location>
        <begin position="84"/>
        <end position="141"/>
    </location>
</feature>
<keyword evidence="2 5" id="KW-0812">Transmembrane</keyword>
<keyword evidence="4 5" id="KW-0472">Membrane</keyword>
<comment type="caution">
    <text evidence="7">The sequence shown here is derived from an EMBL/GenBank/DDBJ whole genome shotgun (WGS) entry which is preliminary data.</text>
</comment>
<dbReference type="EMBL" id="MKVH01000014">
    <property type="protein sequence ID" value="OJX58837.1"/>
    <property type="molecule type" value="Genomic_DNA"/>
</dbReference>
<keyword evidence="3 5" id="KW-1133">Transmembrane helix</keyword>
<evidence type="ECO:0000259" key="6">
    <source>
        <dbReference type="Pfam" id="PF01957"/>
    </source>
</evidence>
<evidence type="ECO:0000256" key="3">
    <source>
        <dbReference type="ARBA" id="ARBA00022989"/>
    </source>
</evidence>
<dbReference type="InterPro" id="IPR002810">
    <property type="entry name" value="NfeD-like_C"/>
</dbReference>
<evidence type="ECO:0000256" key="4">
    <source>
        <dbReference type="ARBA" id="ARBA00023136"/>
    </source>
</evidence>
<dbReference type="AlphaFoldDB" id="A0A1M3L1L4"/>
<dbReference type="SUPFAM" id="SSF141322">
    <property type="entry name" value="NfeD domain-like"/>
    <property type="match status" value="1"/>
</dbReference>
<organism evidence="7 8">
    <name type="scientific">Candidatus Kapaibacterium thiocyanatum</name>
    <dbReference type="NCBI Taxonomy" id="1895771"/>
    <lineage>
        <taxon>Bacteria</taxon>
        <taxon>Pseudomonadati</taxon>
        <taxon>Candidatus Kapaibacteriota</taxon>
        <taxon>Candidatus Kapaibacteriia</taxon>
        <taxon>Candidatus Kapaibacteriales</taxon>
        <taxon>Candidatus Kapaibacteriaceae</taxon>
        <taxon>Candidatus Kapaibacterium</taxon>
    </lineage>
</organism>
<evidence type="ECO:0000256" key="1">
    <source>
        <dbReference type="ARBA" id="ARBA00004141"/>
    </source>
</evidence>
<dbReference type="GO" id="GO:0005886">
    <property type="term" value="C:plasma membrane"/>
    <property type="evidence" value="ECO:0007669"/>
    <property type="project" value="TreeGrafter"/>
</dbReference>
<dbReference type="InterPro" id="IPR052165">
    <property type="entry name" value="Membrane_assoc_protease"/>
</dbReference>
<reference evidence="7 8" key="1">
    <citation type="submission" date="2016-09" db="EMBL/GenBank/DDBJ databases">
        <title>Genome-resolved meta-omics ties microbial dynamics to process performance in biotechnology for thiocyanate degradation.</title>
        <authorList>
            <person name="Kantor R.S."/>
            <person name="Huddy R.J."/>
            <person name="Iyer R."/>
            <person name="Thomas B.C."/>
            <person name="Brown C.T."/>
            <person name="Anantharaman K."/>
            <person name="Tringe S."/>
            <person name="Hettich R.L."/>
            <person name="Harrison S.T."/>
            <person name="Banfield J.F."/>
        </authorList>
    </citation>
    <scope>NUCLEOTIDE SEQUENCE [LARGE SCALE GENOMIC DNA]</scope>
    <source>
        <strain evidence="7">59-99</strain>
    </source>
</reference>
<accession>A0A1M3L1L4</accession>
<dbReference type="PANTHER" id="PTHR33507">
    <property type="entry name" value="INNER MEMBRANE PROTEIN YBBJ"/>
    <property type="match status" value="1"/>
</dbReference>
<protein>
    <recommendedName>
        <fullName evidence="6">NfeD-like C-terminal domain-containing protein</fullName>
    </recommendedName>
</protein>
<dbReference type="Proteomes" id="UP000184233">
    <property type="component" value="Unassembled WGS sequence"/>
</dbReference>